<dbReference type="Pfam" id="PF09339">
    <property type="entry name" value="HTH_IclR"/>
    <property type="match status" value="1"/>
</dbReference>
<evidence type="ECO:0000256" key="1">
    <source>
        <dbReference type="ARBA" id="ARBA00023015"/>
    </source>
</evidence>
<dbReference type="InterPro" id="IPR005471">
    <property type="entry name" value="Tscrpt_reg_IclR_N"/>
</dbReference>
<dbReference type="PROSITE" id="PS51077">
    <property type="entry name" value="HTH_ICLR"/>
    <property type="match status" value="1"/>
</dbReference>
<proteinExistence type="predicted"/>
<dbReference type="PROSITE" id="PS51078">
    <property type="entry name" value="ICLR_ED"/>
    <property type="match status" value="1"/>
</dbReference>
<dbReference type="EMBL" id="FQZL01000004">
    <property type="protein sequence ID" value="SHI36545.1"/>
    <property type="molecule type" value="Genomic_DNA"/>
</dbReference>
<dbReference type="Pfam" id="PF01614">
    <property type="entry name" value="IclR_C"/>
    <property type="match status" value="1"/>
</dbReference>
<dbReference type="Proteomes" id="UP000184052">
    <property type="component" value="Unassembled WGS sequence"/>
</dbReference>
<dbReference type="STRING" id="1121476.SAMN02745751_00141"/>
<dbReference type="InterPro" id="IPR036390">
    <property type="entry name" value="WH_DNA-bd_sf"/>
</dbReference>
<keyword evidence="3" id="KW-0804">Transcription</keyword>
<accession>A0A1M6AJB0</accession>
<dbReference type="SMART" id="SM00346">
    <property type="entry name" value="HTH_ICLR"/>
    <property type="match status" value="1"/>
</dbReference>
<evidence type="ECO:0000313" key="9">
    <source>
        <dbReference type="Proteomes" id="UP000184052"/>
    </source>
</evidence>
<dbReference type="FunFam" id="1.10.10.10:FF:000056">
    <property type="entry name" value="IclR family transcriptional regulator"/>
    <property type="match status" value="1"/>
</dbReference>
<dbReference type="Gene3D" id="3.30.450.40">
    <property type="match status" value="1"/>
</dbReference>
<dbReference type="SUPFAM" id="SSF46785">
    <property type="entry name" value="Winged helix' DNA-binding domain"/>
    <property type="match status" value="1"/>
</dbReference>
<gene>
    <name evidence="8" type="ORF">SAMN02745751_00141</name>
</gene>
<dbReference type="SUPFAM" id="SSF55781">
    <property type="entry name" value="GAF domain-like"/>
    <property type="match status" value="1"/>
</dbReference>
<feature type="domain" description="HTH iclR-type" evidence="6">
    <location>
        <begin position="8"/>
        <end position="70"/>
    </location>
</feature>
<dbReference type="InterPro" id="IPR014757">
    <property type="entry name" value="Tscrpt_reg_IclR_C"/>
</dbReference>
<sequence>MSEKKPTTRSVDRALDILECFLGKERELSLMEISEMTELSPSTAHRMINSLMTRHFLERNNENKKFFLGRKIAKLGSMSLTSIDENLKELAKEYMIQLRDKENENVSLYVLDGDYKLCVERFLSSQTLRQVINIGDRLKIDKGSTGRVFLSHMEKEELDAMLKKYPNIDIEKVNQCREKGYTISNGERDEGLVGIAAPIYGADNSLKAVLSLSGPSFRFINENLNDKIEDTKATAYEISKAIGYQNNN</sequence>
<dbReference type="InterPro" id="IPR036388">
    <property type="entry name" value="WH-like_DNA-bd_sf"/>
</dbReference>
<keyword evidence="9" id="KW-1185">Reference proteome</keyword>
<dbReference type="RefSeq" id="WP_073045584.1">
    <property type="nucleotide sequence ID" value="NZ_FQZL01000004.1"/>
</dbReference>
<dbReference type="PANTHER" id="PTHR30136:SF24">
    <property type="entry name" value="HTH-TYPE TRANSCRIPTIONAL REPRESSOR ALLR"/>
    <property type="match status" value="1"/>
</dbReference>
<dbReference type="InterPro" id="IPR029016">
    <property type="entry name" value="GAF-like_dom_sf"/>
</dbReference>
<evidence type="ECO:0000313" key="8">
    <source>
        <dbReference type="EMBL" id="SHI36545.1"/>
    </source>
</evidence>
<dbReference type="PANTHER" id="PTHR30136">
    <property type="entry name" value="HELIX-TURN-HELIX TRANSCRIPTIONAL REGULATOR, ICLR FAMILY"/>
    <property type="match status" value="1"/>
</dbReference>
<evidence type="ECO:0000256" key="5">
    <source>
        <dbReference type="ARBA" id="ARBA00070406"/>
    </source>
</evidence>
<dbReference type="GO" id="GO:0045892">
    <property type="term" value="P:negative regulation of DNA-templated transcription"/>
    <property type="evidence" value="ECO:0007669"/>
    <property type="project" value="TreeGrafter"/>
</dbReference>
<dbReference type="InterPro" id="IPR050707">
    <property type="entry name" value="HTH_MetabolicPath_Reg"/>
</dbReference>
<dbReference type="GO" id="GO:0003677">
    <property type="term" value="F:DNA binding"/>
    <property type="evidence" value="ECO:0007669"/>
    <property type="project" value="UniProtKB-KW"/>
</dbReference>
<protein>
    <recommendedName>
        <fullName evidence="5">Glycerol operon regulatory protein</fullName>
    </recommendedName>
</protein>
<evidence type="ECO:0000256" key="3">
    <source>
        <dbReference type="ARBA" id="ARBA00023163"/>
    </source>
</evidence>
<feature type="domain" description="IclR-ED" evidence="7">
    <location>
        <begin position="71"/>
        <end position="244"/>
    </location>
</feature>
<evidence type="ECO:0000259" key="7">
    <source>
        <dbReference type="PROSITE" id="PS51078"/>
    </source>
</evidence>
<dbReference type="Gene3D" id="1.10.10.10">
    <property type="entry name" value="Winged helix-like DNA-binding domain superfamily/Winged helix DNA-binding domain"/>
    <property type="match status" value="1"/>
</dbReference>
<keyword evidence="1" id="KW-0805">Transcription regulation</keyword>
<dbReference type="GO" id="GO:0003700">
    <property type="term" value="F:DNA-binding transcription factor activity"/>
    <property type="evidence" value="ECO:0007669"/>
    <property type="project" value="TreeGrafter"/>
</dbReference>
<reference evidence="8 9" key="1">
    <citation type="submission" date="2016-11" db="EMBL/GenBank/DDBJ databases">
        <authorList>
            <person name="Jaros S."/>
            <person name="Januszkiewicz K."/>
            <person name="Wedrychowicz H."/>
        </authorList>
    </citation>
    <scope>NUCLEOTIDE SEQUENCE [LARGE SCALE GENOMIC DNA]</scope>
    <source>
        <strain evidence="8 9">DSM 17477</strain>
    </source>
</reference>
<evidence type="ECO:0000259" key="6">
    <source>
        <dbReference type="PROSITE" id="PS51077"/>
    </source>
</evidence>
<evidence type="ECO:0000256" key="4">
    <source>
        <dbReference type="ARBA" id="ARBA00058938"/>
    </source>
</evidence>
<dbReference type="OrthoDB" id="9791752at2"/>
<organism evidence="8 9">
    <name type="scientific">Dethiosulfatibacter aminovorans DSM 17477</name>
    <dbReference type="NCBI Taxonomy" id="1121476"/>
    <lineage>
        <taxon>Bacteria</taxon>
        <taxon>Bacillati</taxon>
        <taxon>Bacillota</taxon>
        <taxon>Tissierellia</taxon>
        <taxon>Dethiosulfatibacter</taxon>
    </lineage>
</organism>
<name>A0A1M6AJB0_9FIRM</name>
<evidence type="ECO:0000256" key="2">
    <source>
        <dbReference type="ARBA" id="ARBA00023125"/>
    </source>
</evidence>
<comment type="function">
    <text evidence="4">May be an activator protein for the gylABX operon.</text>
</comment>
<dbReference type="AlphaFoldDB" id="A0A1M6AJB0"/>
<keyword evidence="2" id="KW-0238">DNA-binding</keyword>